<organism evidence="1">
    <name type="scientific">Arundo donax</name>
    <name type="common">Giant reed</name>
    <name type="synonym">Donax arundinaceus</name>
    <dbReference type="NCBI Taxonomy" id="35708"/>
    <lineage>
        <taxon>Eukaryota</taxon>
        <taxon>Viridiplantae</taxon>
        <taxon>Streptophyta</taxon>
        <taxon>Embryophyta</taxon>
        <taxon>Tracheophyta</taxon>
        <taxon>Spermatophyta</taxon>
        <taxon>Magnoliopsida</taxon>
        <taxon>Liliopsida</taxon>
        <taxon>Poales</taxon>
        <taxon>Poaceae</taxon>
        <taxon>PACMAD clade</taxon>
        <taxon>Arundinoideae</taxon>
        <taxon>Arundineae</taxon>
        <taxon>Arundo</taxon>
    </lineage>
</organism>
<protein>
    <submittedName>
        <fullName evidence="1">Uncharacterized protein</fullName>
    </submittedName>
</protein>
<dbReference type="EMBL" id="GBRH01243798">
    <property type="protein sequence ID" value="JAD54097.1"/>
    <property type="molecule type" value="Transcribed_RNA"/>
</dbReference>
<sequence length="11" mass="1173">MISNKTNPIVG</sequence>
<reference evidence="1" key="1">
    <citation type="submission" date="2014-09" db="EMBL/GenBank/DDBJ databases">
        <authorList>
            <person name="Magalhaes I.L.F."/>
            <person name="Oliveira U."/>
            <person name="Santos F.R."/>
            <person name="Vidigal T.H.D.A."/>
            <person name="Brescovit A.D."/>
            <person name="Santos A.J."/>
        </authorList>
    </citation>
    <scope>NUCLEOTIDE SEQUENCE</scope>
    <source>
        <tissue evidence="1">Shoot tissue taken approximately 20 cm above the soil surface</tissue>
    </source>
</reference>
<accession>A0A0A9B495</accession>
<name>A0A0A9B495_ARUDO</name>
<evidence type="ECO:0000313" key="1">
    <source>
        <dbReference type="EMBL" id="JAD54097.1"/>
    </source>
</evidence>
<reference evidence="1" key="2">
    <citation type="journal article" date="2015" name="Data Brief">
        <title>Shoot transcriptome of the giant reed, Arundo donax.</title>
        <authorList>
            <person name="Barrero R.A."/>
            <person name="Guerrero F.D."/>
            <person name="Moolhuijzen P."/>
            <person name="Goolsby J.A."/>
            <person name="Tidwell J."/>
            <person name="Bellgard S.E."/>
            <person name="Bellgard M.I."/>
        </authorList>
    </citation>
    <scope>NUCLEOTIDE SEQUENCE</scope>
    <source>
        <tissue evidence="1">Shoot tissue taken approximately 20 cm above the soil surface</tissue>
    </source>
</reference>
<proteinExistence type="predicted"/>